<evidence type="ECO:0000313" key="5">
    <source>
        <dbReference type="Proteomes" id="UP001210925"/>
    </source>
</evidence>
<feature type="region of interest" description="Disordered" evidence="2">
    <location>
        <begin position="1"/>
        <end position="40"/>
    </location>
</feature>
<evidence type="ECO:0000256" key="1">
    <source>
        <dbReference type="PROSITE-ProRule" id="PRU00176"/>
    </source>
</evidence>
<dbReference type="Proteomes" id="UP001210925">
    <property type="component" value="Unassembled WGS sequence"/>
</dbReference>
<dbReference type="GO" id="GO:0003723">
    <property type="term" value="F:RNA binding"/>
    <property type="evidence" value="ECO:0007669"/>
    <property type="project" value="UniProtKB-UniRule"/>
</dbReference>
<gene>
    <name evidence="4" type="ORF">HK103_002702</name>
</gene>
<dbReference type="InterPro" id="IPR012677">
    <property type="entry name" value="Nucleotide-bd_a/b_plait_sf"/>
</dbReference>
<evidence type="ECO:0000313" key="4">
    <source>
        <dbReference type="EMBL" id="KAJ3262288.1"/>
    </source>
</evidence>
<dbReference type="EMBL" id="JADGKB010000002">
    <property type="protein sequence ID" value="KAJ3262288.1"/>
    <property type="molecule type" value="Genomic_DNA"/>
</dbReference>
<proteinExistence type="predicted"/>
<evidence type="ECO:0000259" key="3">
    <source>
        <dbReference type="PROSITE" id="PS50102"/>
    </source>
</evidence>
<feature type="compositionally biased region" description="Basic and acidic residues" evidence="2">
    <location>
        <begin position="23"/>
        <end position="40"/>
    </location>
</feature>
<comment type="caution">
    <text evidence="4">The sequence shown here is derived from an EMBL/GenBank/DDBJ whole genome shotgun (WGS) entry which is preliminary data.</text>
</comment>
<dbReference type="Gene3D" id="3.30.70.330">
    <property type="match status" value="1"/>
</dbReference>
<evidence type="ECO:0000256" key="2">
    <source>
        <dbReference type="SAM" id="MobiDB-lite"/>
    </source>
</evidence>
<sequence length="337" mass="39699">MGKPQNQNKADKQDQTEPTKISRNSELKARAEKKISKKLEKQKAKQKELLKELEDPNAEISKRLYIGGLVDISEQELYQKLSIFGNISNTDYKNDYAFITIKSNAANYKKLLKLNGTKWKKSNLKIQEAKQHYLIKLKREQSEPEVIKKRNTKKNMVQFQPLNLKKGWIRINGRLVAKLKQRLPNGRQTQPGMKNTFTKFDLEPIDKLEINFETTDLSKETHQRLEKQRLLAGNFTEQEQQLARQCFLDYKTEMERKEKERMELNLSKKKYELLLKERLERQNEKVLLDSVVQKIMNNESMNVVEFDEDVSLEEDEEKIVVDQSLKSKLDLFDSDSE</sequence>
<dbReference type="InterPro" id="IPR035979">
    <property type="entry name" value="RBD_domain_sf"/>
</dbReference>
<name>A0AAD5Y8N7_9FUNG</name>
<keyword evidence="1" id="KW-0694">RNA-binding</keyword>
<dbReference type="SMART" id="SM00360">
    <property type="entry name" value="RRM"/>
    <property type="match status" value="1"/>
</dbReference>
<reference evidence="4" key="1">
    <citation type="submission" date="2020-05" db="EMBL/GenBank/DDBJ databases">
        <title>Phylogenomic resolution of chytrid fungi.</title>
        <authorList>
            <person name="Stajich J.E."/>
            <person name="Amses K."/>
            <person name="Simmons R."/>
            <person name="Seto K."/>
            <person name="Myers J."/>
            <person name="Bonds A."/>
            <person name="Quandt C.A."/>
            <person name="Barry K."/>
            <person name="Liu P."/>
            <person name="Grigoriev I."/>
            <person name="Longcore J.E."/>
            <person name="James T.Y."/>
        </authorList>
    </citation>
    <scope>NUCLEOTIDE SEQUENCE</scope>
    <source>
        <strain evidence="4">PLAUS21</strain>
    </source>
</reference>
<dbReference type="InterPro" id="IPR000504">
    <property type="entry name" value="RRM_dom"/>
</dbReference>
<dbReference type="AlphaFoldDB" id="A0AAD5Y8N7"/>
<protein>
    <recommendedName>
        <fullName evidence="3">RRM domain-containing protein</fullName>
    </recommendedName>
</protein>
<accession>A0AAD5Y8N7</accession>
<organism evidence="4 5">
    <name type="scientific">Boothiomyces macroporosus</name>
    <dbReference type="NCBI Taxonomy" id="261099"/>
    <lineage>
        <taxon>Eukaryota</taxon>
        <taxon>Fungi</taxon>
        <taxon>Fungi incertae sedis</taxon>
        <taxon>Chytridiomycota</taxon>
        <taxon>Chytridiomycota incertae sedis</taxon>
        <taxon>Chytridiomycetes</taxon>
        <taxon>Rhizophydiales</taxon>
        <taxon>Terramycetaceae</taxon>
        <taxon>Boothiomyces</taxon>
    </lineage>
</organism>
<dbReference type="PROSITE" id="PS50102">
    <property type="entry name" value="RRM"/>
    <property type="match status" value="1"/>
</dbReference>
<feature type="domain" description="RRM" evidence="3">
    <location>
        <begin position="62"/>
        <end position="131"/>
    </location>
</feature>
<dbReference type="SUPFAM" id="SSF54928">
    <property type="entry name" value="RNA-binding domain, RBD"/>
    <property type="match status" value="1"/>
</dbReference>
<keyword evidence="5" id="KW-1185">Reference proteome</keyword>